<dbReference type="AlphaFoldDB" id="A0AAU9N6T8"/>
<keyword evidence="3" id="KW-1185">Reference proteome</keyword>
<name>A0AAU9N6T8_9ASTR</name>
<reference evidence="2 3" key="1">
    <citation type="submission" date="2022-01" db="EMBL/GenBank/DDBJ databases">
        <authorList>
            <person name="Xiong W."/>
            <person name="Schranz E."/>
        </authorList>
    </citation>
    <scope>NUCLEOTIDE SEQUENCE [LARGE SCALE GENOMIC DNA]</scope>
</reference>
<evidence type="ECO:0000313" key="2">
    <source>
        <dbReference type="EMBL" id="CAH1430020.1"/>
    </source>
</evidence>
<dbReference type="PANTHER" id="PTHR33116">
    <property type="entry name" value="REVERSE TRANSCRIPTASE ZINC-BINDING DOMAIN-CONTAINING PROTEIN-RELATED-RELATED"/>
    <property type="match status" value="1"/>
</dbReference>
<dbReference type="Pfam" id="PF13966">
    <property type="entry name" value="zf-RVT"/>
    <property type="match status" value="1"/>
</dbReference>
<dbReference type="Proteomes" id="UP001157418">
    <property type="component" value="Unassembled WGS sequence"/>
</dbReference>
<accession>A0AAU9N6T8</accession>
<dbReference type="EMBL" id="CAKMRJ010003334">
    <property type="protein sequence ID" value="CAH1430020.1"/>
    <property type="molecule type" value="Genomic_DNA"/>
</dbReference>
<evidence type="ECO:0000259" key="1">
    <source>
        <dbReference type="Pfam" id="PF13966"/>
    </source>
</evidence>
<evidence type="ECO:0000313" key="3">
    <source>
        <dbReference type="Proteomes" id="UP001157418"/>
    </source>
</evidence>
<sequence length="329" mass="39311">MRYLGIPLISTRLFVRDCKRLVDKVRSRISDWRNKFLSYAGRLQLISSVLYSIPVYWASCLLIPAETIKEIEKMMKNFLWNCDESKKGRAKIAWSTVYWISLIPQFNDFQLHVLDPLVADKVLWRKRDGKIVEFDIQHVWNDLREDGQMVPWVHLVWFKQRIQRHSFILWLAIHERLNTQDRMRFWDSNKNLNCSLCNSQPDSHSHLFFEFPFSSLVWKEVKDKVEIKSDSFVWRNIVEDLQLLLKGKNIRILIMKIAFAASVYNIWRERNSRLFKKGKNMENKVILNFFEEIRLKLIGLKGGFLSFDDDVKRKWGIPVGEKVHDVFDD</sequence>
<protein>
    <recommendedName>
        <fullName evidence="1">Reverse transcriptase zinc-binding domain-containing protein</fullName>
    </recommendedName>
</protein>
<dbReference type="PANTHER" id="PTHR33116:SF84">
    <property type="entry name" value="RNA-DIRECTED DNA POLYMERASE"/>
    <property type="match status" value="1"/>
</dbReference>
<organism evidence="2 3">
    <name type="scientific">Lactuca virosa</name>
    <dbReference type="NCBI Taxonomy" id="75947"/>
    <lineage>
        <taxon>Eukaryota</taxon>
        <taxon>Viridiplantae</taxon>
        <taxon>Streptophyta</taxon>
        <taxon>Embryophyta</taxon>
        <taxon>Tracheophyta</taxon>
        <taxon>Spermatophyta</taxon>
        <taxon>Magnoliopsida</taxon>
        <taxon>eudicotyledons</taxon>
        <taxon>Gunneridae</taxon>
        <taxon>Pentapetalae</taxon>
        <taxon>asterids</taxon>
        <taxon>campanulids</taxon>
        <taxon>Asterales</taxon>
        <taxon>Asteraceae</taxon>
        <taxon>Cichorioideae</taxon>
        <taxon>Cichorieae</taxon>
        <taxon>Lactucinae</taxon>
        <taxon>Lactuca</taxon>
    </lineage>
</organism>
<feature type="domain" description="Reverse transcriptase zinc-binding" evidence="1">
    <location>
        <begin position="134"/>
        <end position="218"/>
    </location>
</feature>
<gene>
    <name evidence="2" type="ORF">LVIROSA_LOCUS16836</name>
</gene>
<proteinExistence type="predicted"/>
<comment type="caution">
    <text evidence="2">The sequence shown here is derived from an EMBL/GenBank/DDBJ whole genome shotgun (WGS) entry which is preliminary data.</text>
</comment>
<dbReference type="InterPro" id="IPR026960">
    <property type="entry name" value="RVT-Znf"/>
</dbReference>